<name>A0A420J6T0_9PEZI</name>
<dbReference type="Proteomes" id="UP000285405">
    <property type="component" value="Unassembled WGS sequence"/>
</dbReference>
<dbReference type="EMBL" id="MCBR01001453">
    <property type="protein sequence ID" value="RKF82490.1"/>
    <property type="molecule type" value="Genomic_DNA"/>
</dbReference>
<evidence type="ECO:0000313" key="2">
    <source>
        <dbReference type="Proteomes" id="UP000285405"/>
    </source>
</evidence>
<protein>
    <submittedName>
        <fullName evidence="1">Uncharacterized protein</fullName>
    </submittedName>
</protein>
<sequence>MVGSGTASCCAARLEGGTGVIICLFSTTEVSGVVEDAGGYGVAIWEEDWGLGTVQARFRATGLVPFSQEQVLDQLHVQLGTLNLPLIAAIAVVRATRTHETPDNVVELENQAIQAINSLVQGCALATEKLRAANEQVVKRLQKRKSHIRYGGVLRVVEAQRGSGSRAEKEIIVTESSNVMGSVLAPRMCRESCNVSGCSVISDQSEKIRGFWVGAVTPTDGLHYDVFTEYAYIVAITGINVKSNADIVRGQCHRRAYLTFQWRLTEKDQLIKASTCKSDPVYRK</sequence>
<comment type="caution">
    <text evidence="1">The sequence shown here is derived from an EMBL/GenBank/DDBJ whole genome shotgun (WGS) entry which is preliminary data.</text>
</comment>
<evidence type="ECO:0000313" key="1">
    <source>
        <dbReference type="EMBL" id="RKF82490.1"/>
    </source>
</evidence>
<proteinExistence type="predicted"/>
<accession>A0A420J6T0</accession>
<reference evidence="1 2" key="1">
    <citation type="journal article" date="2018" name="BMC Genomics">
        <title>Comparative genome analyses reveal sequence features reflecting distinct modes of host-adaptation between dicot and monocot powdery mildew.</title>
        <authorList>
            <person name="Wu Y."/>
            <person name="Ma X."/>
            <person name="Pan Z."/>
            <person name="Kale S.D."/>
            <person name="Song Y."/>
            <person name="King H."/>
            <person name="Zhang Q."/>
            <person name="Presley C."/>
            <person name="Deng X."/>
            <person name="Wei C.I."/>
            <person name="Xiao S."/>
        </authorList>
    </citation>
    <scope>NUCLEOTIDE SEQUENCE [LARGE SCALE GENOMIC DNA]</scope>
    <source>
        <strain evidence="1">UCSC1</strain>
    </source>
</reference>
<dbReference type="AlphaFoldDB" id="A0A420J6T0"/>
<organism evidence="1 2">
    <name type="scientific">Golovinomyces cichoracearum</name>
    <dbReference type="NCBI Taxonomy" id="62708"/>
    <lineage>
        <taxon>Eukaryota</taxon>
        <taxon>Fungi</taxon>
        <taxon>Dikarya</taxon>
        <taxon>Ascomycota</taxon>
        <taxon>Pezizomycotina</taxon>
        <taxon>Leotiomycetes</taxon>
        <taxon>Erysiphales</taxon>
        <taxon>Erysiphaceae</taxon>
        <taxon>Golovinomyces</taxon>
    </lineage>
</organism>
<gene>
    <name evidence="1" type="ORF">GcC1_014028</name>
</gene>